<comment type="similarity">
    <text evidence="1">Belongs to the LytR/CpsA/Psr (LCP) family.</text>
</comment>
<protein>
    <submittedName>
        <fullName evidence="3">Cell envelope-related transcriptional attenuator</fullName>
    </submittedName>
</protein>
<dbReference type="Gene3D" id="3.40.630.190">
    <property type="entry name" value="LCP protein"/>
    <property type="match status" value="1"/>
</dbReference>
<keyword evidence="4" id="KW-1185">Reference proteome</keyword>
<evidence type="ECO:0000313" key="4">
    <source>
        <dbReference type="Proteomes" id="UP000001299"/>
    </source>
</evidence>
<dbReference type="STRING" id="515622.bpr_I2394"/>
<dbReference type="Pfam" id="PF03816">
    <property type="entry name" value="LytR_cpsA_psr"/>
    <property type="match status" value="1"/>
</dbReference>
<evidence type="ECO:0000313" key="3">
    <source>
        <dbReference type="EMBL" id="ADL35127.1"/>
    </source>
</evidence>
<dbReference type="AlphaFoldDB" id="E0RZL1"/>
<dbReference type="Proteomes" id="UP000001299">
    <property type="component" value="Chromosome 1"/>
</dbReference>
<sequence length="354" mass="39978">MPMGRVGKVFLIVWAVLMTIIAGGLAGFEAMRFFGKTNLDSKSATSTPMLDQANGAYSVDTAEKWQSDWVRYNGEVYDYNEDIITFLIMGIDKEDEVVKEVKEGADGGQADALFLLVLNPHDESIKIIGINRNTMTDVDIYDEYGRYMTTMIAQIAVQHGFGNGMEESCEYQVKAVSNLFYQLPIHGYAAINMSAIPKINDMVGGVDVTVLEDLTKFDKKLVEGEKIHLEGATAFRYVKCRDTSVFGSSDRRLERQRQYLNAFIKAARNASSENNNAAIQIFTEIRDAMVTNITADEVSYLAPDMINYSFDPTDFMMINGETTRGEFFEEFYVDEDDLFKTIIEVFYEKVNYVD</sequence>
<evidence type="ECO:0000256" key="1">
    <source>
        <dbReference type="ARBA" id="ARBA00006068"/>
    </source>
</evidence>
<dbReference type="eggNOG" id="COG1316">
    <property type="taxonomic scope" value="Bacteria"/>
</dbReference>
<dbReference type="HOGENOM" id="CLU_050688_1_0_9"/>
<dbReference type="InterPro" id="IPR004474">
    <property type="entry name" value="LytR_CpsA_psr"/>
</dbReference>
<dbReference type="PANTHER" id="PTHR33392">
    <property type="entry name" value="POLYISOPRENYL-TEICHOIC ACID--PEPTIDOGLYCAN TEICHOIC ACID TRANSFERASE TAGU"/>
    <property type="match status" value="1"/>
</dbReference>
<name>E0RZL1_BUTPB</name>
<dbReference type="PANTHER" id="PTHR33392:SF6">
    <property type="entry name" value="POLYISOPRENYL-TEICHOIC ACID--PEPTIDOGLYCAN TEICHOIC ACID TRANSFERASE TAGU"/>
    <property type="match status" value="1"/>
</dbReference>
<feature type="domain" description="Cell envelope-related transcriptional attenuator" evidence="2">
    <location>
        <begin position="110"/>
        <end position="267"/>
    </location>
</feature>
<dbReference type="InterPro" id="IPR050922">
    <property type="entry name" value="LytR/CpsA/Psr_CW_biosynth"/>
</dbReference>
<proteinExistence type="inferred from homology"/>
<organism evidence="3 4">
    <name type="scientific">Butyrivibrio proteoclasticus (strain ATCC 51982 / DSM 14932 / B316)</name>
    <name type="common">Clostridium proteoclasticum</name>
    <dbReference type="NCBI Taxonomy" id="515622"/>
    <lineage>
        <taxon>Bacteria</taxon>
        <taxon>Bacillati</taxon>
        <taxon>Bacillota</taxon>
        <taxon>Clostridia</taxon>
        <taxon>Lachnospirales</taxon>
        <taxon>Lachnospiraceae</taxon>
        <taxon>Butyrivibrio</taxon>
    </lineage>
</organism>
<accession>E0RZL1</accession>
<dbReference type="EMBL" id="CP001810">
    <property type="protein sequence ID" value="ADL35127.1"/>
    <property type="molecule type" value="Genomic_DNA"/>
</dbReference>
<reference evidence="3 4" key="1">
    <citation type="journal article" date="2010" name="PLoS ONE">
        <title>The glycobiome of the rumen bacterium Butyrivibrio proteoclasticus B316(T) highlights adaptation to a polysaccharide-rich environment.</title>
        <authorList>
            <person name="Kelly W.J."/>
            <person name="Leahy S.C."/>
            <person name="Altermann E."/>
            <person name="Yeoman C.J."/>
            <person name="Dunne J.C."/>
            <person name="Kong Z."/>
            <person name="Pacheco D.M."/>
            <person name="Li D."/>
            <person name="Noel S.J."/>
            <person name="Moon C.D."/>
            <person name="Cookson A.L."/>
            <person name="Attwood G.T."/>
        </authorList>
    </citation>
    <scope>NUCLEOTIDE SEQUENCE [LARGE SCALE GENOMIC DNA]</scope>
    <source>
        <strain evidence="4">ATCC 51982 / DSM 14932 / B316</strain>
    </source>
</reference>
<dbReference type="KEGG" id="bpb:bpr_I2394"/>
<evidence type="ECO:0000259" key="2">
    <source>
        <dbReference type="Pfam" id="PF03816"/>
    </source>
</evidence>
<gene>
    <name evidence="3" type="ordered locus">bpr_I2394</name>
</gene>